<dbReference type="AlphaFoldDB" id="A0A1C3XMB5"/>
<evidence type="ECO:0000259" key="4">
    <source>
        <dbReference type="Pfam" id="PF13007"/>
    </source>
</evidence>
<dbReference type="Proteomes" id="UP000199205">
    <property type="component" value="Unassembled WGS sequence"/>
</dbReference>
<dbReference type="Pfam" id="PF03050">
    <property type="entry name" value="DDE_Tnp_IS66"/>
    <property type="match status" value="1"/>
</dbReference>
<proteinExistence type="predicted"/>
<organism evidence="5 6">
    <name type="scientific">Rhizobium lusitanum</name>
    <dbReference type="NCBI Taxonomy" id="293958"/>
    <lineage>
        <taxon>Bacteria</taxon>
        <taxon>Pseudomonadati</taxon>
        <taxon>Pseudomonadota</taxon>
        <taxon>Alphaproteobacteria</taxon>
        <taxon>Hyphomicrobiales</taxon>
        <taxon>Rhizobiaceae</taxon>
        <taxon>Rhizobium/Agrobacterium group</taxon>
        <taxon>Rhizobium</taxon>
    </lineage>
</organism>
<dbReference type="EMBL" id="FMAF01000079">
    <property type="protein sequence ID" value="SCB53387.1"/>
    <property type="molecule type" value="Genomic_DNA"/>
</dbReference>
<dbReference type="Pfam" id="PF13007">
    <property type="entry name" value="LZ_Tnp_IS66"/>
    <property type="match status" value="1"/>
</dbReference>
<dbReference type="Pfam" id="PF13005">
    <property type="entry name" value="zf-IS66"/>
    <property type="match status" value="1"/>
</dbReference>
<feature type="domain" description="Transposase IS66 zinc-finger binding" evidence="3">
    <location>
        <begin position="125"/>
        <end position="170"/>
    </location>
</feature>
<accession>A0A1C3XMB5</accession>
<evidence type="ECO:0000259" key="2">
    <source>
        <dbReference type="Pfam" id="PF03050"/>
    </source>
</evidence>
<feature type="domain" description="Transposase IS66 central" evidence="2">
    <location>
        <begin position="185"/>
        <end position="264"/>
    </location>
</feature>
<evidence type="ECO:0000259" key="3">
    <source>
        <dbReference type="Pfam" id="PF13005"/>
    </source>
</evidence>
<feature type="domain" description="Transposase TnpC homeodomain" evidence="4">
    <location>
        <begin position="47"/>
        <end position="119"/>
    </location>
</feature>
<dbReference type="InterPro" id="IPR052344">
    <property type="entry name" value="Transposase-related"/>
</dbReference>
<protein>
    <submittedName>
        <fullName evidence="5">Transposase</fullName>
    </submittedName>
</protein>
<evidence type="ECO:0000256" key="1">
    <source>
        <dbReference type="SAM" id="MobiDB-lite"/>
    </source>
</evidence>
<evidence type="ECO:0000313" key="5">
    <source>
        <dbReference type="EMBL" id="SCB53387.1"/>
    </source>
</evidence>
<feature type="region of interest" description="Disordered" evidence="1">
    <location>
        <begin position="93"/>
        <end position="114"/>
    </location>
</feature>
<gene>
    <name evidence="5" type="ORF">GA0061101_1791</name>
</gene>
<dbReference type="InterPro" id="IPR024474">
    <property type="entry name" value="Znf_dom_IS66"/>
</dbReference>
<reference evidence="5 6" key="1">
    <citation type="submission" date="2016-08" db="EMBL/GenBank/DDBJ databases">
        <authorList>
            <person name="Seilhamer J.J."/>
        </authorList>
    </citation>
    <scope>NUCLEOTIDE SEQUENCE [LARGE SCALE GENOMIC DNA]</scope>
    <source>
        <strain evidence="5 6">P1-7</strain>
    </source>
</reference>
<sequence length="276" mass="30489">MFLGMEAPPLDSQNELLALRALVAEQAAKLSAQEAEVNKRDSIIGLLRAQLELLRHRQHGASSEKIDRKIEQFELMLEEIEAARAEADACSGKGLLPDVDDAPDKPKRRPLPDGLPIEERVYAAPCNCPTCGGTSFLKAADKVVQVMEHVPASVKIVRHVEKRMVCRDCDTTVSGEMPTLPIERGKPGPGLLAHIMVAKFDDHIPLYRLSEMYDRLGVDISRSVMADWVGRVSVLLAPLILLIRAHIAAVDRIHTDDSVLQSTRKGWSIWPDNLCA</sequence>
<dbReference type="InterPro" id="IPR024463">
    <property type="entry name" value="Transposase_TnpC_homeodom"/>
</dbReference>
<evidence type="ECO:0000313" key="6">
    <source>
        <dbReference type="Proteomes" id="UP000199205"/>
    </source>
</evidence>
<dbReference type="PANTHER" id="PTHR33678:SF1">
    <property type="entry name" value="BLL1576 PROTEIN"/>
    <property type="match status" value="1"/>
</dbReference>
<name>A0A1C3XMB5_9HYPH</name>
<dbReference type="PANTHER" id="PTHR33678">
    <property type="entry name" value="BLL1576 PROTEIN"/>
    <property type="match status" value="1"/>
</dbReference>
<dbReference type="InterPro" id="IPR004291">
    <property type="entry name" value="Transposase_IS66_central"/>
</dbReference>